<reference evidence="2 3" key="1">
    <citation type="submission" date="2017-03" db="EMBL/GenBank/DDBJ databases">
        <authorList>
            <person name="Afonso C.L."/>
            <person name="Miller P.J."/>
            <person name="Scott M.A."/>
            <person name="Spackman E."/>
            <person name="Goraichik I."/>
            <person name="Dimitrov K.M."/>
            <person name="Suarez D.L."/>
            <person name="Swayne D.E."/>
        </authorList>
    </citation>
    <scope>NUCLEOTIDE SEQUENCE [LARGE SCALE GENOMIC DNA]</scope>
    <source>
        <strain evidence="2">PRJEB14757</strain>
    </source>
</reference>
<feature type="transmembrane region" description="Helical" evidence="1">
    <location>
        <begin position="6"/>
        <end position="25"/>
    </location>
</feature>
<keyword evidence="3" id="KW-1185">Reference proteome</keyword>
<name>A0A1W1HDF0_9BACT</name>
<evidence type="ECO:0000313" key="2">
    <source>
        <dbReference type="EMBL" id="SLM30517.1"/>
    </source>
</evidence>
<feature type="transmembrane region" description="Helical" evidence="1">
    <location>
        <begin position="51"/>
        <end position="70"/>
    </location>
</feature>
<gene>
    <name evidence="2" type="ORF">MTBBW1_230001</name>
</gene>
<sequence length="101" mass="11350">MLAGIQEIFTILLIIVCIIFVPRLFRAKEPQTLKIGSGSTSGLSLSWKMRLGIVLSFIWPVVAGLFFRPWESRLPLFVAAGFLPVAAGWAFLWIFNGVKRR</sequence>
<dbReference type="EMBL" id="FWEV01000146">
    <property type="protein sequence ID" value="SLM30517.1"/>
    <property type="molecule type" value="Genomic_DNA"/>
</dbReference>
<evidence type="ECO:0000313" key="3">
    <source>
        <dbReference type="Proteomes" id="UP000191931"/>
    </source>
</evidence>
<dbReference type="AlphaFoldDB" id="A0A1W1HDF0"/>
<accession>A0A1W1HDF0</accession>
<keyword evidence="1" id="KW-1133">Transmembrane helix</keyword>
<organism evidence="2 3">
    <name type="scientific">Desulfamplus magnetovallimortis</name>
    <dbReference type="NCBI Taxonomy" id="1246637"/>
    <lineage>
        <taxon>Bacteria</taxon>
        <taxon>Pseudomonadati</taxon>
        <taxon>Thermodesulfobacteriota</taxon>
        <taxon>Desulfobacteria</taxon>
        <taxon>Desulfobacterales</taxon>
        <taxon>Desulfobacteraceae</taxon>
        <taxon>Desulfamplus</taxon>
    </lineage>
</organism>
<dbReference type="RefSeq" id="WP_080799376.1">
    <property type="nucleotide sequence ID" value="NZ_LT828540.1"/>
</dbReference>
<proteinExistence type="predicted"/>
<evidence type="ECO:0000256" key="1">
    <source>
        <dbReference type="SAM" id="Phobius"/>
    </source>
</evidence>
<dbReference type="STRING" id="1246637.MTBBW1_230001"/>
<keyword evidence="1" id="KW-0472">Membrane</keyword>
<protein>
    <submittedName>
        <fullName evidence="2">Uncharacterized protein</fullName>
    </submittedName>
</protein>
<keyword evidence="1" id="KW-0812">Transmembrane</keyword>
<feature type="transmembrane region" description="Helical" evidence="1">
    <location>
        <begin position="76"/>
        <end position="95"/>
    </location>
</feature>
<dbReference type="Proteomes" id="UP000191931">
    <property type="component" value="Unassembled WGS sequence"/>
</dbReference>
<dbReference type="OrthoDB" id="5422106at2"/>